<protein>
    <submittedName>
        <fullName evidence="1">Uncharacterized protein</fullName>
    </submittedName>
</protein>
<gene>
    <name evidence="1" type="ORF">IAA20_05530</name>
</gene>
<proteinExistence type="predicted"/>
<sequence>MSPMEDKDLQTSTTNYSDPYLTTKENYKLEIDTWISDAEAELADLYLRKKILEADFSTLLEQYKCYILADEKISTIAKTNLITYFSYDLLKPFKSVGLEQTEHYNTWETRHFYTAYQLDEQKNLVFYFKLKVVDERFVVDYLPFITLNVAEMTVKINDKHVRTLISLWYSDKFLSRSQLSLFNQDINELLKYFKSCGFEVLPSLLDNTQALSLRVVSNFPVSQTTLDRIFITAMENEEYDFKLLGEETYQVLLNQEQNMIIYRQAEQTELFIDSNNRRRSILDFATSYPFLVPLFVKGNT</sequence>
<evidence type="ECO:0000313" key="1">
    <source>
        <dbReference type="EMBL" id="HIZ53382.1"/>
    </source>
</evidence>
<dbReference type="AlphaFoldDB" id="A0A9D2JHX7"/>
<dbReference type="Proteomes" id="UP000824063">
    <property type="component" value="Unassembled WGS sequence"/>
</dbReference>
<accession>A0A9D2JHX7</accession>
<name>A0A9D2JHX7_9ENTE</name>
<evidence type="ECO:0000313" key="2">
    <source>
        <dbReference type="Proteomes" id="UP000824063"/>
    </source>
</evidence>
<reference evidence="1" key="2">
    <citation type="submission" date="2021-04" db="EMBL/GenBank/DDBJ databases">
        <authorList>
            <person name="Gilroy R."/>
        </authorList>
    </citation>
    <scope>NUCLEOTIDE SEQUENCE</scope>
    <source>
        <strain evidence="1">CHK172-16539</strain>
    </source>
</reference>
<dbReference type="EMBL" id="DXBN01000125">
    <property type="protein sequence ID" value="HIZ53382.1"/>
    <property type="molecule type" value="Genomic_DNA"/>
</dbReference>
<comment type="caution">
    <text evidence="1">The sequence shown here is derived from an EMBL/GenBank/DDBJ whole genome shotgun (WGS) entry which is preliminary data.</text>
</comment>
<organism evidence="1 2">
    <name type="scientific">Candidatus Enterococcus avicola</name>
    <dbReference type="NCBI Taxonomy" id="2838561"/>
    <lineage>
        <taxon>Bacteria</taxon>
        <taxon>Bacillati</taxon>
        <taxon>Bacillota</taxon>
        <taxon>Bacilli</taxon>
        <taxon>Lactobacillales</taxon>
        <taxon>Enterococcaceae</taxon>
        <taxon>Enterococcus</taxon>
    </lineage>
</organism>
<reference evidence="1" key="1">
    <citation type="journal article" date="2021" name="PeerJ">
        <title>Extensive microbial diversity within the chicken gut microbiome revealed by metagenomics and culture.</title>
        <authorList>
            <person name="Gilroy R."/>
            <person name="Ravi A."/>
            <person name="Getino M."/>
            <person name="Pursley I."/>
            <person name="Horton D.L."/>
            <person name="Alikhan N.F."/>
            <person name="Baker D."/>
            <person name="Gharbi K."/>
            <person name="Hall N."/>
            <person name="Watson M."/>
            <person name="Adriaenssens E.M."/>
            <person name="Foster-Nyarko E."/>
            <person name="Jarju S."/>
            <person name="Secka A."/>
            <person name="Antonio M."/>
            <person name="Oren A."/>
            <person name="Chaudhuri R.R."/>
            <person name="La Ragione R."/>
            <person name="Hildebrand F."/>
            <person name="Pallen M.J."/>
        </authorList>
    </citation>
    <scope>NUCLEOTIDE SEQUENCE</scope>
    <source>
        <strain evidence="1">CHK172-16539</strain>
    </source>
</reference>